<feature type="compositionally biased region" description="Acidic residues" evidence="1">
    <location>
        <begin position="398"/>
        <end position="410"/>
    </location>
</feature>
<organism evidence="3 4">
    <name type="scientific">Phytophthora nicotianae</name>
    <name type="common">Potato buckeye rot agent</name>
    <name type="synonym">Phytophthora parasitica</name>
    <dbReference type="NCBI Taxonomy" id="4792"/>
    <lineage>
        <taxon>Eukaryota</taxon>
        <taxon>Sar</taxon>
        <taxon>Stramenopiles</taxon>
        <taxon>Oomycota</taxon>
        <taxon>Peronosporomycetes</taxon>
        <taxon>Peronosporales</taxon>
        <taxon>Peronosporaceae</taxon>
        <taxon>Phytophthora</taxon>
    </lineage>
</organism>
<dbReference type="InterPro" id="IPR010996">
    <property type="entry name" value="HHH_MUS81"/>
</dbReference>
<dbReference type="InterPro" id="IPR027421">
    <property type="entry name" value="DNA_pol_lamdba_lyase_dom_sf"/>
</dbReference>
<feature type="region of interest" description="Disordered" evidence="1">
    <location>
        <begin position="396"/>
        <end position="422"/>
    </location>
</feature>
<gene>
    <name evidence="3" type="ORF">AM587_10015928</name>
</gene>
<protein>
    <recommendedName>
        <fullName evidence="2">Crossover junction endonuclease MUS81-like HHH domain-containing protein</fullName>
    </recommendedName>
</protein>
<evidence type="ECO:0000313" key="3">
    <source>
        <dbReference type="EMBL" id="KUG00590.1"/>
    </source>
</evidence>
<feature type="compositionally biased region" description="Acidic residues" evidence="1">
    <location>
        <begin position="84"/>
        <end position="107"/>
    </location>
</feature>
<feature type="region of interest" description="Disordered" evidence="1">
    <location>
        <begin position="927"/>
        <end position="956"/>
    </location>
</feature>
<dbReference type="GO" id="GO:0003887">
    <property type="term" value="F:DNA-directed DNA polymerase activity"/>
    <property type="evidence" value="ECO:0007669"/>
    <property type="project" value="InterPro"/>
</dbReference>
<reference evidence="3 4" key="1">
    <citation type="submission" date="2015-11" db="EMBL/GenBank/DDBJ databases">
        <title>Genomes and virulence difference between two physiological races of Phytophthora nicotianae.</title>
        <authorList>
            <person name="Liu H."/>
            <person name="Ma X."/>
            <person name="Yu H."/>
            <person name="Fang D."/>
            <person name="Li Y."/>
            <person name="Wang X."/>
            <person name="Wang W."/>
            <person name="Dong Y."/>
            <person name="Xiao B."/>
        </authorList>
    </citation>
    <scope>NUCLEOTIDE SEQUENCE [LARGE SCALE GENOMIC DNA]</scope>
    <source>
        <strain evidence="4">race 0</strain>
    </source>
</reference>
<dbReference type="STRING" id="4790.A0A0W8DWA4"/>
<dbReference type="EMBL" id="LNFO01000631">
    <property type="protein sequence ID" value="KUG00590.1"/>
    <property type="molecule type" value="Genomic_DNA"/>
</dbReference>
<dbReference type="GO" id="GO:0005634">
    <property type="term" value="C:nucleus"/>
    <property type="evidence" value="ECO:0007669"/>
    <property type="project" value="TreeGrafter"/>
</dbReference>
<feature type="region of interest" description="Disordered" evidence="1">
    <location>
        <begin position="573"/>
        <end position="606"/>
    </location>
</feature>
<dbReference type="GO" id="GO:0006303">
    <property type="term" value="P:double-strand break repair via nonhomologous end joining"/>
    <property type="evidence" value="ECO:0007669"/>
    <property type="project" value="TreeGrafter"/>
</dbReference>
<proteinExistence type="predicted"/>
<comment type="caution">
    <text evidence="3">The sequence shown here is derived from an EMBL/GenBank/DDBJ whole genome shotgun (WGS) entry which is preliminary data.</text>
</comment>
<dbReference type="PANTHER" id="PTHR11276:SF28">
    <property type="entry name" value="DNA POLYMERASE LAMBDA"/>
    <property type="match status" value="1"/>
</dbReference>
<dbReference type="OrthoDB" id="108381at2759"/>
<feature type="domain" description="Crossover junction endonuclease MUS81-like HHH" evidence="2">
    <location>
        <begin position="975"/>
        <end position="1041"/>
    </location>
</feature>
<sequence>MVDEDFSQMYHHLGNLRKACRRSGVVLPENVYDSSTEILTALSASHGDEEGALKLLAAKLRVGTKREHAAIAKTDDTERTIGDGGEETPVDLEEDEVDDNNTAEPEEEPPRKISRLTEDVRKEPAAVFSNQVIVNTFAEYGEQQLHRGHTGKGVAHLRAARAIRDYPCPITSGTEARAVPLVGSKMATQVEQILSTGKLEEKPKLDDAEKHNLPKLVHEVHEAPAKCSENQILVDELTKFGEHELNFRSVSKGMTHLRAARELQLTGHVITSGDQARRDVPLVGSTIADKIDQILKYGRIVKDILIAGRNIQPDLIAENRAVRPENRSLVDALTDYGSSHLHSGHVGKGVAHLRAALAIRDSEIVVTSGKQAAESIKYVGAQIGAKIDQLLEHGHADTDDDVDDQDEEGSEFGHREPSGTPQIVHEVRSKPARVQGNQEIVDALSAHGERQLVKWHTGQGTAFMRAARRLRDAAELVTSGTVAKALGCIGNKVATFIDAMTCESADEAEEIIEEAEKHRLILAFGSCNTQVIMTDAKTADAVYAQIGKLREMAKSKNVDIPEGAMKKVMAKFGRNKRSLPAESNQSNKKTKRAGENGEESDPASAGYAYTAVSMEDVGEEEPMAPHKTIRLVEEVREKKAANPANQKIVDAFAAYGEEQLEHGHTGKGVSHLRAALHIRDHPDAINSSKEARAVPMVGNKIAAQIEEILATGKVKDTTGDQNVSTDVEHHQRPELVMEIHNSQTKCPENQPLVQELTKFGEHELYFGSSGKGTSHLRAAREIQLADHVIKSGSTARTSVPLVGDVIADKIDQILEYGRIVKDTGETTGSRSYSRGSGGGYTLAPIVKDLREKPAKCPENQSIVDALVDYGDSHLYSGHRGKGISHLRAAQGIRDSDTVVKSGKQASKAIGMVGQRIAAKIDQIIQQGHADSDEDYEYDAAEEEEEEESEYGKRERDSVVPPIVRDVVSKPAEVEKNQVLVDALVEYGEEELYKRHTGRGTAFLRAARRLRDADMAVTNGQEAKKLGRIGDKVANYIDTMLAK</sequence>
<feature type="domain" description="Crossover junction endonuclease MUS81-like HHH" evidence="2">
    <location>
        <begin position="644"/>
        <end position="713"/>
    </location>
</feature>
<dbReference type="AlphaFoldDB" id="A0A0W8DWA4"/>
<feature type="compositionally biased region" description="Acidic residues" evidence="1">
    <location>
        <begin position="931"/>
        <end position="948"/>
    </location>
</feature>
<dbReference type="Proteomes" id="UP000052943">
    <property type="component" value="Unassembled WGS sequence"/>
</dbReference>
<dbReference type="FunFam" id="1.10.150.110:FF:000010">
    <property type="entry name" value="DNA polymerase"/>
    <property type="match status" value="1"/>
</dbReference>
<accession>A0A0W8DWA4</accession>
<evidence type="ECO:0000259" key="2">
    <source>
        <dbReference type="Pfam" id="PF14716"/>
    </source>
</evidence>
<dbReference type="Gene3D" id="1.10.150.110">
    <property type="entry name" value="DNA polymerase beta, N-terminal domain-like"/>
    <property type="match status" value="8"/>
</dbReference>
<dbReference type="InterPro" id="IPR022312">
    <property type="entry name" value="DNA_pol_X"/>
</dbReference>
<feature type="region of interest" description="Disordered" evidence="1">
    <location>
        <begin position="73"/>
        <end position="114"/>
    </location>
</feature>
<dbReference type="GO" id="GO:0003677">
    <property type="term" value="F:DNA binding"/>
    <property type="evidence" value="ECO:0007669"/>
    <property type="project" value="InterPro"/>
</dbReference>
<dbReference type="Pfam" id="PF14716">
    <property type="entry name" value="HHH_8"/>
    <property type="match status" value="3"/>
</dbReference>
<feature type="domain" description="Crossover junction endonuclease MUS81-like HHH" evidence="2">
    <location>
        <begin position="130"/>
        <end position="199"/>
    </location>
</feature>
<dbReference type="PANTHER" id="PTHR11276">
    <property type="entry name" value="DNA POLYMERASE TYPE-X FAMILY MEMBER"/>
    <property type="match status" value="1"/>
</dbReference>
<evidence type="ECO:0000256" key="1">
    <source>
        <dbReference type="SAM" id="MobiDB-lite"/>
    </source>
</evidence>
<dbReference type="SUPFAM" id="SSF47802">
    <property type="entry name" value="DNA polymerase beta, N-terminal domain-like"/>
    <property type="match status" value="4"/>
</dbReference>
<name>A0A0W8DWA4_PHYNI</name>
<evidence type="ECO:0000313" key="4">
    <source>
        <dbReference type="Proteomes" id="UP000052943"/>
    </source>
</evidence>